<accession>A0A3B0WX50</accession>
<name>A0A3B0WX50_9ZZZZ</name>
<gene>
    <name evidence="1" type="ORF">MNBD_GAMMA07-2611</name>
</gene>
<dbReference type="AlphaFoldDB" id="A0A3B0WX50"/>
<dbReference type="EMBL" id="UOFF01000293">
    <property type="protein sequence ID" value="VAW56873.1"/>
    <property type="molecule type" value="Genomic_DNA"/>
</dbReference>
<dbReference type="PANTHER" id="PTHR38774:SF1">
    <property type="entry name" value="CYTOPLASMIC PROTEIN"/>
    <property type="match status" value="1"/>
</dbReference>
<organism evidence="1">
    <name type="scientific">hydrothermal vent metagenome</name>
    <dbReference type="NCBI Taxonomy" id="652676"/>
    <lineage>
        <taxon>unclassified sequences</taxon>
        <taxon>metagenomes</taxon>
        <taxon>ecological metagenomes</taxon>
    </lineage>
</organism>
<dbReference type="PANTHER" id="PTHR38774">
    <property type="entry name" value="CYTOPLASMIC PROTEIN-RELATED"/>
    <property type="match status" value="1"/>
</dbReference>
<dbReference type="InterPro" id="IPR009659">
    <property type="entry name" value="DUF1249"/>
</dbReference>
<evidence type="ECO:0000313" key="1">
    <source>
        <dbReference type="EMBL" id="VAW56873.1"/>
    </source>
</evidence>
<protein>
    <recommendedName>
        <fullName evidence="2">DUF1249 domain-containing protein</fullName>
    </recommendedName>
</protein>
<feature type="non-terminal residue" evidence="1">
    <location>
        <position position="1"/>
    </location>
</feature>
<proteinExistence type="predicted"/>
<sequence length="71" mass="8533">FSKNSKIRLEPNLKIRIYHDAGLAEVMSGKLHHGRLVLDHLPADALKQKWQLNRFLNKWLKYCLRQKHRFI</sequence>
<evidence type="ECO:0008006" key="2">
    <source>
        <dbReference type="Google" id="ProtNLM"/>
    </source>
</evidence>
<dbReference type="Pfam" id="PF06853">
    <property type="entry name" value="DUF1249"/>
    <property type="match status" value="1"/>
</dbReference>
<reference evidence="1" key="1">
    <citation type="submission" date="2018-06" db="EMBL/GenBank/DDBJ databases">
        <authorList>
            <person name="Zhirakovskaya E."/>
        </authorList>
    </citation>
    <scope>NUCLEOTIDE SEQUENCE</scope>
</reference>